<dbReference type="GeneID" id="92034770"/>
<proteinExistence type="predicted"/>
<dbReference type="RefSeq" id="XP_066650141.1">
    <property type="nucleotide sequence ID" value="XM_066801864.1"/>
</dbReference>
<evidence type="ECO:0000313" key="1">
    <source>
        <dbReference type="EMBL" id="KAK7529775.1"/>
    </source>
</evidence>
<sequence>MLCVGGFSLALLTCLSTCAVLYCTLVGSKIADVLACFLLLLGLPARPPTSAAGWLKG</sequence>
<dbReference type="Proteomes" id="UP001360953">
    <property type="component" value="Unassembled WGS sequence"/>
</dbReference>
<protein>
    <submittedName>
        <fullName evidence="1">Uncharacterized protein</fullName>
    </submittedName>
</protein>
<name>A0ABR1L523_9PEZI</name>
<reference evidence="1 2" key="1">
    <citation type="submission" date="2024-04" db="EMBL/GenBank/DDBJ databases">
        <title>Phyllosticta paracitricarpa is synonymous to the EU quarantine fungus P. citricarpa based on phylogenomic analyses.</title>
        <authorList>
            <consortium name="Lawrence Berkeley National Laboratory"/>
            <person name="Van ingen-buijs V.A."/>
            <person name="Van westerhoven A.C."/>
            <person name="Haridas S."/>
            <person name="Skiadas P."/>
            <person name="Martin F."/>
            <person name="Groenewald J.Z."/>
            <person name="Crous P.W."/>
            <person name="Seidl M.F."/>
        </authorList>
    </citation>
    <scope>NUCLEOTIDE SEQUENCE [LARGE SCALE GENOMIC DNA]</scope>
    <source>
        <strain evidence="1 2">CPC 17464</strain>
    </source>
</reference>
<comment type="caution">
    <text evidence="1">The sequence shown here is derived from an EMBL/GenBank/DDBJ whole genome shotgun (WGS) entry which is preliminary data.</text>
</comment>
<evidence type="ECO:0000313" key="2">
    <source>
        <dbReference type="Proteomes" id="UP001360953"/>
    </source>
</evidence>
<gene>
    <name evidence="1" type="ORF">J3D65DRAFT_641152</name>
</gene>
<accession>A0ABR1L523</accession>
<organism evidence="1 2">
    <name type="scientific">Phyllosticta citribraziliensis</name>
    <dbReference type="NCBI Taxonomy" id="989973"/>
    <lineage>
        <taxon>Eukaryota</taxon>
        <taxon>Fungi</taxon>
        <taxon>Dikarya</taxon>
        <taxon>Ascomycota</taxon>
        <taxon>Pezizomycotina</taxon>
        <taxon>Dothideomycetes</taxon>
        <taxon>Dothideomycetes incertae sedis</taxon>
        <taxon>Botryosphaeriales</taxon>
        <taxon>Phyllostictaceae</taxon>
        <taxon>Phyllosticta</taxon>
    </lineage>
</organism>
<keyword evidence="2" id="KW-1185">Reference proteome</keyword>
<dbReference type="EMBL" id="JBBPEH010000015">
    <property type="protein sequence ID" value="KAK7529775.1"/>
    <property type="molecule type" value="Genomic_DNA"/>
</dbReference>